<dbReference type="InterPro" id="IPR022753">
    <property type="entry name" value="T4SS_pilus_biogen_PilP"/>
</dbReference>
<feature type="region of interest" description="Disordered" evidence="1">
    <location>
        <begin position="222"/>
        <end position="282"/>
    </location>
</feature>
<name>A0A139SLD8_9GAMM</name>
<gene>
    <name evidence="3" type="ORF">AXE65_06415</name>
</gene>
<evidence type="ECO:0000256" key="2">
    <source>
        <dbReference type="SAM" id="SignalP"/>
    </source>
</evidence>
<dbReference type="AlphaFoldDB" id="A0A139SLD8"/>
<dbReference type="RefSeq" id="WP_068392476.1">
    <property type="nucleotide sequence ID" value="NZ_LSZO01000200.1"/>
</dbReference>
<feature type="chain" id="PRO_5007299305" description="Type IV pilus biogenesis protein PilP" evidence="2">
    <location>
        <begin position="26"/>
        <end position="282"/>
    </location>
</feature>
<comment type="caution">
    <text evidence="3">The sequence shown here is derived from an EMBL/GenBank/DDBJ whole genome shotgun (WGS) entry which is preliminary data.</text>
</comment>
<evidence type="ECO:0000313" key="4">
    <source>
        <dbReference type="Proteomes" id="UP000072660"/>
    </source>
</evidence>
<sequence>MAMQPICNLTLAALLALGASASLWAQDEQGSRRGNGEGRSFEGRGEGARQGRQGAENRAPRDEGQPVARRNRNDGDQDSSPPRTQTPAVPLPAAVEHSWLDEIAELEVQTTLLEKRDDLASRRIDSQIRLKQKRTELDALERESTDEMLAYLPQVVSVIGSKGKYQCQLFFPSGRTSYARAGDTIAPGVRVKSISPSGVEVDVLMGERRQVPLGFVSLAERRGEAEGAGKGENSNVTPGEFFRNIFGPRQPGAAGGAPARPAAAAPAGARAAGARGAGNGGN</sequence>
<keyword evidence="2" id="KW-0732">Signal</keyword>
<evidence type="ECO:0008006" key="5">
    <source>
        <dbReference type="Google" id="ProtNLM"/>
    </source>
</evidence>
<proteinExistence type="predicted"/>
<protein>
    <recommendedName>
        <fullName evidence="5">Type IV pilus biogenesis protein PilP</fullName>
    </recommendedName>
</protein>
<dbReference type="NCBIfam" id="TIGR03021">
    <property type="entry name" value="pilP_fam"/>
    <property type="match status" value="1"/>
</dbReference>
<feature type="region of interest" description="Disordered" evidence="1">
    <location>
        <begin position="26"/>
        <end position="90"/>
    </location>
</feature>
<accession>A0A139SLD8</accession>
<dbReference type="Proteomes" id="UP000072660">
    <property type="component" value="Unassembled WGS sequence"/>
</dbReference>
<feature type="compositionally biased region" description="Low complexity" evidence="1">
    <location>
        <begin position="247"/>
        <end position="274"/>
    </location>
</feature>
<keyword evidence="4" id="KW-1185">Reference proteome</keyword>
<feature type="compositionally biased region" description="Polar residues" evidence="1">
    <location>
        <begin position="78"/>
        <end position="87"/>
    </location>
</feature>
<reference evidence="3 4" key="1">
    <citation type="submission" date="2016-02" db="EMBL/GenBank/DDBJ databases">
        <authorList>
            <person name="Wen L."/>
            <person name="He K."/>
            <person name="Yang H."/>
        </authorList>
    </citation>
    <scope>NUCLEOTIDE SEQUENCE [LARGE SCALE GENOMIC DNA]</scope>
    <source>
        <strain evidence="3 4">CV58</strain>
    </source>
</reference>
<evidence type="ECO:0000313" key="3">
    <source>
        <dbReference type="EMBL" id="KXU35365.1"/>
    </source>
</evidence>
<organism evidence="3 4">
    <name type="scientific">Ventosimonas gracilis</name>
    <dbReference type="NCBI Taxonomy" id="1680762"/>
    <lineage>
        <taxon>Bacteria</taxon>
        <taxon>Pseudomonadati</taxon>
        <taxon>Pseudomonadota</taxon>
        <taxon>Gammaproteobacteria</taxon>
        <taxon>Pseudomonadales</taxon>
        <taxon>Ventosimonadaceae</taxon>
        <taxon>Ventosimonas</taxon>
    </lineage>
</organism>
<evidence type="ECO:0000256" key="1">
    <source>
        <dbReference type="SAM" id="MobiDB-lite"/>
    </source>
</evidence>
<feature type="compositionally biased region" description="Basic and acidic residues" evidence="1">
    <location>
        <begin position="29"/>
        <end position="49"/>
    </location>
</feature>
<feature type="signal peptide" evidence="2">
    <location>
        <begin position="1"/>
        <end position="25"/>
    </location>
</feature>
<dbReference type="EMBL" id="LSZO01000200">
    <property type="protein sequence ID" value="KXU35365.1"/>
    <property type="molecule type" value="Genomic_DNA"/>
</dbReference>